<proteinExistence type="predicted"/>
<feature type="compositionally biased region" description="Polar residues" evidence="1">
    <location>
        <begin position="41"/>
        <end position="203"/>
    </location>
</feature>
<feature type="transmembrane region" description="Helical" evidence="2">
    <location>
        <begin position="277"/>
        <end position="302"/>
    </location>
</feature>
<accession>A0ABR0FA44</accession>
<feature type="transmembrane region" description="Helical" evidence="2">
    <location>
        <begin position="314"/>
        <end position="340"/>
    </location>
</feature>
<evidence type="ECO:0000313" key="3">
    <source>
        <dbReference type="EMBL" id="KAK4640848.1"/>
    </source>
</evidence>
<dbReference type="PANTHER" id="PTHR12845">
    <property type="entry name" value="GUANINE NUCLEOTIDE EXCHANGE FACTOR"/>
    <property type="match status" value="1"/>
</dbReference>
<protein>
    <recommendedName>
        <fullName evidence="5">MARVEL domain-containing protein</fullName>
    </recommendedName>
</protein>
<feature type="compositionally biased region" description="Pro residues" evidence="1">
    <location>
        <begin position="461"/>
        <end position="474"/>
    </location>
</feature>
<organism evidence="3 4">
    <name type="scientific">Podospora bellae-mahoneyi</name>
    <dbReference type="NCBI Taxonomy" id="2093777"/>
    <lineage>
        <taxon>Eukaryota</taxon>
        <taxon>Fungi</taxon>
        <taxon>Dikarya</taxon>
        <taxon>Ascomycota</taxon>
        <taxon>Pezizomycotina</taxon>
        <taxon>Sordariomycetes</taxon>
        <taxon>Sordariomycetidae</taxon>
        <taxon>Sordariales</taxon>
        <taxon>Podosporaceae</taxon>
        <taxon>Podospora</taxon>
    </lineage>
</organism>
<dbReference type="InterPro" id="IPR047271">
    <property type="entry name" value="Ephexin-like"/>
</dbReference>
<dbReference type="EMBL" id="JAFFGZ010000008">
    <property type="protein sequence ID" value="KAK4640848.1"/>
    <property type="molecule type" value="Genomic_DNA"/>
</dbReference>
<keyword evidence="2" id="KW-0812">Transmembrane</keyword>
<evidence type="ECO:0000256" key="1">
    <source>
        <dbReference type="SAM" id="MobiDB-lite"/>
    </source>
</evidence>
<feature type="compositionally biased region" description="Low complexity" evidence="1">
    <location>
        <begin position="29"/>
        <end position="40"/>
    </location>
</feature>
<feature type="compositionally biased region" description="Low complexity" evidence="1">
    <location>
        <begin position="482"/>
        <end position="491"/>
    </location>
</feature>
<feature type="region of interest" description="Disordered" evidence="1">
    <location>
        <begin position="448"/>
        <end position="492"/>
    </location>
</feature>
<name>A0ABR0FA44_9PEZI</name>
<dbReference type="GeneID" id="87900643"/>
<feature type="compositionally biased region" description="Basic and acidic residues" evidence="1">
    <location>
        <begin position="12"/>
        <end position="28"/>
    </location>
</feature>
<feature type="region of interest" description="Disordered" evidence="1">
    <location>
        <begin position="1"/>
        <end position="247"/>
    </location>
</feature>
<sequence length="632" mass="68752">MAGDDSAAAQPKLEEPKAEAGTEQKKQGVVEAVAEAVPEASQPQQRDVSDASQQQQENVPEGSQPQQRDVSDASQQQQENIPEGSQPQQRDVSDASQQQQENIPEGSQPQQRDVSDASQQQQENIPEGSQQQQENVPEASQQQQENIPEGSQPQQRDVSDASQQQQENIPEGSQQQQENVPEASQQQQTEVNDAAPQQQTDVNDANPALSPTPLPPTHQETQKGGQPSGGAVRFDTLPGPHPTAHLQPVFGTYDVRREEDEVPYEIPHNPKWHKVKIGLMIFAVAVSALVIGLSVATGYISAGDSGYWYIHESAYISGVSASAAILSLVFIVIEMLTMWFSKDHRGLHPGWLITFNLIVGALAVAGFGIMVHYVTNVGGYDGWSQYFDNQDTADRELALFQALLAFDLVLFFTHLVLFVGACGEAHQRNRARREVQIVEIPYDPSHPLPAGFQHVPHPTLQHPPPPAPPPPPTQQMPGSWAPQQPRRQPQRVSVHGVIPYITPEQAAQYGGYYSPMPTPAPPQQPQRVRTSQRGYYAPAPQQQRSSMRGARAAVGQGNVAAADKTTKRTSAAAAGKKEAPLPEIPLPEVPTEEEEEVVAEKSEPAAQVEVVAEKSEPAAQVEVVAEKGVAEK</sequence>
<feature type="transmembrane region" description="Helical" evidence="2">
    <location>
        <begin position="398"/>
        <end position="423"/>
    </location>
</feature>
<evidence type="ECO:0000256" key="2">
    <source>
        <dbReference type="SAM" id="Phobius"/>
    </source>
</evidence>
<feature type="transmembrane region" description="Helical" evidence="2">
    <location>
        <begin position="352"/>
        <end position="374"/>
    </location>
</feature>
<keyword evidence="2" id="KW-1133">Transmembrane helix</keyword>
<keyword evidence="4" id="KW-1185">Reference proteome</keyword>
<evidence type="ECO:0008006" key="5">
    <source>
        <dbReference type="Google" id="ProtNLM"/>
    </source>
</evidence>
<dbReference type="RefSeq" id="XP_062729824.1">
    <property type="nucleotide sequence ID" value="XM_062881161.1"/>
</dbReference>
<feature type="region of interest" description="Disordered" evidence="1">
    <location>
        <begin position="538"/>
        <end position="619"/>
    </location>
</feature>
<reference evidence="3 4" key="1">
    <citation type="journal article" date="2023" name="bioRxiv">
        <title>High-quality genome assemblies of four members of thePodospora anserinaspecies complex.</title>
        <authorList>
            <person name="Ament-Velasquez S.L."/>
            <person name="Vogan A.A."/>
            <person name="Wallerman O."/>
            <person name="Hartmann F."/>
            <person name="Gautier V."/>
            <person name="Silar P."/>
            <person name="Giraud T."/>
            <person name="Johannesson H."/>
        </authorList>
    </citation>
    <scope>NUCLEOTIDE SEQUENCE [LARGE SCALE GENOMIC DNA]</scope>
    <source>
        <strain evidence="3 4">CBS 112042</strain>
    </source>
</reference>
<keyword evidence="2" id="KW-0472">Membrane</keyword>
<comment type="caution">
    <text evidence="3">The sequence shown here is derived from an EMBL/GenBank/DDBJ whole genome shotgun (WGS) entry which is preliminary data.</text>
</comment>
<gene>
    <name evidence="3" type="ORF">QC761_607173</name>
</gene>
<evidence type="ECO:0000313" key="4">
    <source>
        <dbReference type="Proteomes" id="UP001322138"/>
    </source>
</evidence>
<dbReference type="PANTHER" id="PTHR12845:SF5">
    <property type="entry name" value="EPHEXIN, ISOFORM D"/>
    <property type="match status" value="1"/>
</dbReference>
<dbReference type="Proteomes" id="UP001322138">
    <property type="component" value="Unassembled WGS sequence"/>
</dbReference>